<gene>
    <name evidence="3" type="ORF">AMK59_1135</name>
</gene>
<dbReference type="AlphaFoldDB" id="A0A0T6BBJ9"/>
<feature type="non-terminal residue" evidence="3">
    <location>
        <position position="1"/>
    </location>
</feature>
<protein>
    <submittedName>
        <fullName evidence="3">Uncharacterized protein</fullName>
    </submittedName>
</protein>
<evidence type="ECO:0000256" key="2">
    <source>
        <dbReference type="SAM" id="Phobius"/>
    </source>
</evidence>
<evidence type="ECO:0000313" key="4">
    <source>
        <dbReference type="Proteomes" id="UP000051574"/>
    </source>
</evidence>
<feature type="compositionally biased region" description="Polar residues" evidence="1">
    <location>
        <begin position="60"/>
        <end position="69"/>
    </location>
</feature>
<feature type="region of interest" description="Disordered" evidence="1">
    <location>
        <begin position="60"/>
        <end position="82"/>
    </location>
</feature>
<reference evidence="3 4" key="1">
    <citation type="submission" date="2015-09" db="EMBL/GenBank/DDBJ databases">
        <title>Draft genome of the scarab beetle Oryctes borbonicus.</title>
        <authorList>
            <person name="Meyer J.M."/>
            <person name="Markov G.V."/>
            <person name="Baskaran P."/>
            <person name="Herrmann M."/>
            <person name="Sommer R.J."/>
            <person name="Roedelsperger C."/>
        </authorList>
    </citation>
    <scope>NUCLEOTIDE SEQUENCE [LARGE SCALE GENOMIC DNA]</scope>
    <source>
        <strain evidence="3">OB123</strain>
        <tissue evidence="3">Whole animal</tissue>
    </source>
</reference>
<keyword evidence="2" id="KW-1133">Transmembrane helix</keyword>
<feature type="region of interest" description="Disordered" evidence="1">
    <location>
        <begin position="1"/>
        <end position="40"/>
    </location>
</feature>
<comment type="caution">
    <text evidence="3">The sequence shown here is derived from an EMBL/GenBank/DDBJ whole genome shotgun (WGS) entry which is preliminary data.</text>
</comment>
<organism evidence="3 4">
    <name type="scientific">Oryctes borbonicus</name>
    <dbReference type="NCBI Taxonomy" id="1629725"/>
    <lineage>
        <taxon>Eukaryota</taxon>
        <taxon>Metazoa</taxon>
        <taxon>Ecdysozoa</taxon>
        <taxon>Arthropoda</taxon>
        <taxon>Hexapoda</taxon>
        <taxon>Insecta</taxon>
        <taxon>Pterygota</taxon>
        <taxon>Neoptera</taxon>
        <taxon>Endopterygota</taxon>
        <taxon>Coleoptera</taxon>
        <taxon>Polyphaga</taxon>
        <taxon>Scarabaeiformia</taxon>
        <taxon>Scarabaeidae</taxon>
        <taxon>Dynastinae</taxon>
        <taxon>Oryctes</taxon>
    </lineage>
</organism>
<evidence type="ECO:0000256" key="1">
    <source>
        <dbReference type="SAM" id="MobiDB-lite"/>
    </source>
</evidence>
<keyword evidence="2" id="KW-0472">Membrane</keyword>
<dbReference type="EMBL" id="LJIG01002661">
    <property type="protein sequence ID" value="KRT84279.1"/>
    <property type="molecule type" value="Genomic_DNA"/>
</dbReference>
<dbReference type="OrthoDB" id="6775978at2759"/>
<accession>A0A0T6BBJ9</accession>
<keyword evidence="4" id="KW-1185">Reference proteome</keyword>
<proteinExistence type="predicted"/>
<evidence type="ECO:0000313" key="3">
    <source>
        <dbReference type="EMBL" id="KRT84279.1"/>
    </source>
</evidence>
<dbReference type="Proteomes" id="UP000051574">
    <property type="component" value="Unassembled WGS sequence"/>
</dbReference>
<keyword evidence="2" id="KW-0812">Transmembrane</keyword>
<sequence length="152" mass="16718">CLLDSATRPPDVPPRNPTMSRLNGRLASAPPDDPSQDFEPSCLVRTPSGSVYIRTDTLNRPKNSTMDYKSNSSCSSPSKDVKNTDRCGLPYGTAVPVLPVRNNLRRPNSSSFPPASRFHFRKGLASKCSWKCTAIVFIMLFIVLTPALLYIS</sequence>
<name>A0A0T6BBJ9_9SCAR</name>
<feature type="non-terminal residue" evidence="3">
    <location>
        <position position="152"/>
    </location>
</feature>
<feature type="transmembrane region" description="Helical" evidence="2">
    <location>
        <begin position="128"/>
        <end position="151"/>
    </location>
</feature>